<evidence type="ECO:0000256" key="1">
    <source>
        <dbReference type="SAM" id="Coils"/>
    </source>
</evidence>
<keyword evidence="1" id="KW-0175">Coiled coil</keyword>
<dbReference type="OrthoDB" id="4938493at2759"/>
<comment type="caution">
    <text evidence="3">The sequence shown here is derived from an EMBL/GenBank/DDBJ whole genome shotgun (WGS) entry which is preliminary data.</text>
</comment>
<evidence type="ECO:0000313" key="4">
    <source>
        <dbReference type="Proteomes" id="UP000811619"/>
    </source>
</evidence>
<accession>A0A8K0NKW1</accession>
<evidence type="ECO:0000256" key="2">
    <source>
        <dbReference type="SAM" id="MobiDB-lite"/>
    </source>
</evidence>
<gene>
    <name evidence="3" type="ORF">E4U42_004322</name>
</gene>
<feature type="region of interest" description="Disordered" evidence="2">
    <location>
        <begin position="1"/>
        <end position="38"/>
    </location>
</feature>
<proteinExistence type="predicted"/>
<feature type="compositionally biased region" description="Basic and acidic residues" evidence="2">
    <location>
        <begin position="1"/>
        <end position="15"/>
    </location>
</feature>
<dbReference type="AlphaFoldDB" id="A0A8K0NKW1"/>
<dbReference type="Proteomes" id="UP000811619">
    <property type="component" value="Unassembled WGS sequence"/>
</dbReference>
<keyword evidence="4" id="KW-1185">Reference proteome</keyword>
<feature type="region of interest" description="Disordered" evidence="2">
    <location>
        <begin position="505"/>
        <end position="554"/>
    </location>
</feature>
<feature type="compositionally biased region" description="Polar residues" evidence="2">
    <location>
        <begin position="22"/>
        <end position="36"/>
    </location>
</feature>
<sequence length="723" mass="80454">MSTFEEANKFEDELSRSPPSAGDTSSSDGSKYNTIGTRDIETVHVGDVTVDTEYTQDLESEPERQDRATKEIGVAKTTEPPGGLEKFTEALEKWEDSMLVCRQLLENIPQVQRCLRPEDLNPAEGLCSSGWRAMEEYRAATRMTEPPSLDLSIGTKQNGRETDDGMDKLWRTQTTVVGFAHETLFIVMSYLAMLAPMLKYVDLQCMTSPWGTDGHRTAGDAEMETVQDLVGQIERLKEEKFALKRQVAAATAAAAAAAAAASKKESAQESSLTRSQPGLCPRCRTAMLRPEMRAKSSAWNAMSSELQSVARSRSVGSVPLVAAAADSIMSRGENIADLVEESLLPVKEQVPNGSDTFSEGQAELLQKPTPARRQRPCLVSDWLSQANTTGSWDDDEPPTGRTETVCAYCGGDRNREADASLAAKYRDIMAENHVLDADFQQLAEEYDVLEATHENTMDEYNQLIEQFEEIEKQHDLLRNRYDHERDVHNRVTAMYVTKTSGVRWNEARHARTEPESLSVSPKTTARPFRKSSRRPSSSAAPEHHARESSGGSTESQDQSLYAFLSEQWLCWIAFCDLIWTMLQGVHPDPILISEGSEGGQVETQLQNGSWARARQQGPSTWSRVSGGRGISWRALLTMLTHLTLLAALLSWYSCQLERDIWLQANGLTRNQLIAHTRGELVWLSNLGLDGGWITGEARTLVLWMGLNSRRVMAFVSGCVRRMM</sequence>
<organism evidence="3 4">
    <name type="scientific">Claviceps africana</name>
    <dbReference type="NCBI Taxonomy" id="83212"/>
    <lineage>
        <taxon>Eukaryota</taxon>
        <taxon>Fungi</taxon>
        <taxon>Dikarya</taxon>
        <taxon>Ascomycota</taxon>
        <taxon>Pezizomycotina</taxon>
        <taxon>Sordariomycetes</taxon>
        <taxon>Hypocreomycetidae</taxon>
        <taxon>Hypocreales</taxon>
        <taxon>Clavicipitaceae</taxon>
        <taxon>Claviceps</taxon>
    </lineage>
</organism>
<protein>
    <submittedName>
        <fullName evidence="3">Uncharacterized protein</fullName>
    </submittedName>
</protein>
<feature type="coiled-coil region" evidence="1">
    <location>
        <begin position="226"/>
        <end position="253"/>
    </location>
</feature>
<feature type="compositionally biased region" description="Basic and acidic residues" evidence="2">
    <location>
        <begin position="505"/>
        <end position="514"/>
    </location>
</feature>
<name>A0A8K0NKW1_9HYPO</name>
<dbReference type="EMBL" id="SRPY01000378">
    <property type="protein sequence ID" value="KAG5925398.1"/>
    <property type="molecule type" value="Genomic_DNA"/>
</dbReference>
<evidence type="ECO:0000313" key="3">
    <source>
        <dbReference type="EMBL" id="KAG5925398.1"/>
    </source>
</evidence>
<feature type="coiled-coil region" evidence="1">
    <location>
        <begin position="439"/>
        <end position="480"/>
    </location>
</feature>
<reference evidence="3" key="1">
    <citation type="journal article" date="2020" name="bioRxiv">
        <title>Whole genome comparisons of ergot fungi reveals the divergence and evolution of species within the genus Claviceps are the result of varying mechanisms driving genome evolution and host range expansion.</title>
        <authorList>
            <person name="Wyka S.A."/>
            <person name="Mondo S.J."/>
            <person name="Liu M."/>
            <person name="Dettman J."/>
            <person name="Nalam V."/>
            <person name="Broders K.D."/>
        </authorList>
    </citation>
    <scope>NUCLEOTIDE SEQUENCE</scope>
    <source>
        <strain evidence="3">CCC 489</strain>
    </source>
</reference>